<evidence type="ECO:0000313" key="15">
    <source>
        <dbReference type="EMBL" id="CCH59466.1"/>
    </source>
</evidence>
<comment type="subcellular location">
    <subcellularLocation>
        <location evidence="1">Mitochondrion outer membrane</location>
        <topology evidence="1">Multi-pass membrane protein</topology>
    </subcellularLocation>
</comment>
<dbReference type="eggNOG" id="KOG2018">
    <property type="taxonomic scope" value="Eukaryota"/>
</dbReference>
<dbReference type="InParanoid" id="I2GZB4"/>
<protein>
    <recommendedName>
        <fullName evidence="14">THIF-type NAD/FAD binding fold domain-containing protein</fullName>
    </recommendedName>
</protein>
<dbReference type="GO" id="GO:0008641">
    <property type="term" value="F:ubiquitin-like modifier activating enzyme activity"/>
    <property type="evidence" value="ECO:0007669"/>
    <property type="project" value="InterPro"/>
</dbReference>
<keyword evidence="3" id="KW-0436">Ligase</keyword>
<keyword evidence="9" id="KW-0496">Mitochondrion</keyword>
<feature type="domain" description="THIF-type NAD/FAD binding fold" evidence="14">
    <location>
        <begin position="67"/>
        <end position="341"/>
    </location>
</feature>
<dbReference type="InterPro" id="IPR000594">
    <property type="entry name" value="ThiF_NAD_FAD-bd"/>
</dbReference>
<dbReference type="GeneID" id="14494645"/>
<keyword evidence="8 12" id="KW-1133">Transmembrane helix</keyword>
<keyword evidence="7" id="KW-0067">ATP-binding</keyword>
<keyword evidence="4 12" id="KW-0812">Transmembrane</keyword>
<dbReference type="PANTHER" id="PTHR43267:SF2">
    <property type="entry name" value="TRNA THREONYLCARBAMOYLADENOSINE DEHYDRATASE 1-RELATED"/>
    <property type="match status" value="1"/>
</dbReference>
<reference evidence="15 16" key="1">
    <citation type="journal article" date="2011" name="Proc. Natl. Acad. Sci. U.S.A.">
        <title>Evolutionary erosion of yeast sex chromosomes by mating-type switching accidents.</title>
        <authorList>
            <person name="Gordon J.L."/>
            <person name="Armisen D."/>
            <person name="Proux-Wera E."/>
            <person name="Oheigeartaigh S.S."/>
            <person name="Byrne K.P."/>
            <person name="Wolfe K.H."/>
        </authorList>
    </citation>
    <scope>NUCLEOTIDE SEQUENCE [LARGE SCALE GENOMIC DNA]</scope>
    <source>
        <strain evidence="16">ATCC 34711 / CBS 6284 / DSM 70876 / NBRC 10599 / NRRL Y-10934 / UCD 77-7</strain>
    </source>
</reference>
<feature type="chain" id="PRO_5003658948" description="THIF-type NAD/FAD binding fold domain-containing protein" evidence="13">
    <location>
        <begin position="21"/>
        <end position="448"/>
    </location>
</feature>
<dbReference type="Gene3D" id="3.40.50.720">
    <property type="entry name" value="NAD(P)-binding Rossmann-like Domain"/>
    <property type="match status" value="1"/>
</dbReference>
<dbReference type="AlphaFoldDB" id="I2GZB4"/>
<dbReference type="GO" id="GO:0005524">
    <property type="term" value="F:ATP binding"/>
    <property type="evidence" value="ECO:0007669"/>
    <property type="project" value="UniProtKB-KW"/>
</dbReference>
<evidence type="ECO:0000256" key="2">
    <source>
        <dbReference type="ARBA" id="ARBA00009919"/>
    </source>
</evidence>
<dbReference type="InterPro" id="IPR045886">
    <property type="entry name" value="ThiF/MoeB/HesA"/>
</dbReference>
<keyword evidence="13" id="KW-0732">Signal</keyword>
<evidence type="ECO:0000256" key="13">
    <source>
        <dbReference type="SAM" id="SignalP"/>
    </source>
</evidence>
<keyword evidence="10 12" id="KW-0472">Membrane</keyword>
<evidence type="ECO:0000256" key="7">
    <source>
        <dbReference type="ARBA" id="ARBA00022840"/>
    </source>
</evidence>
<dbReference type="RefSeq" id="XP_004178985.1">
    <property type="nucleotide sequence ID" value="XM_004178937.1"/>
</dbReference>
<organism evidence="15 16">
    <name type="scientific">Henningerozyma blattae (strain ATCC 34711 / CBS 6284 / DSM 70876 / NBRC 10599 / NRRL Y-10934 / UCD 77-7)</name>
    <name type="common">Yeast</name>
    <name type="synonym">Tetrapisispora blattae</name>
    <dbReference type="NCBI Taxonomy" id="1071380"/>
    <lineage>
        <taxon>Eukaryota</taxon>
        <taxon>Fungi</taxon>
        <taxon>Dikarya</taxon>
        <taxon>Ascomycota</taxon>
        <taxon>Saccharomycotina</taxon>
        <taxon>Saccharomycetes</taxon>
        <taxon>Saccharomycetales</taxon>
        <taxon>Saccharomycetaceae</taxon>
        <taxon>Henningerozyma</taxon>
    </lineage>
</organism>
<keyword evidence="5" id="KW-0547">Nucleotide-binding</keyword>
<dbReference type="InterPro" id="IPR035985">
    <property type="entry name" value="Ubiquitin-activating_enz"/>
</dbReference>
<dbReference type="GO" id="GO:0061504">
    <property type="term" value="P:cyclic threonylcarbamoyladenosine biosynthetic process"/>
    <property type="evidence" value="ECO:0007669"/>
    <property type="project" value="TreeGrafter"/>
</dbReference>
<dbReference type="PROSITE" id="PS51257">
    <property type="entry name" value="PROKAR_LIPOPROTEIN"/>
    <property type="match status" value="1"/>
</dbReference>
<dbReference type="Pfam" id="PF00899">
    <property type="entry name" value="ThiF"/>
    <property type="match status" value="1"/>
</dbReference>
<evidence type="ECO:0000256" key="6">
    <source>
        <dbReference type="ARBA" id="ARBA00022787"/>
    </source>
</evidence>
<evidence type="ECO:0000256" key="9">
    <source>
        <dbReference type="ARBA" id="ARBA00023128"/>
    </source>
</evidence>
<comment type="similarity">
    <text evidence="2">Belongs to the HesA/MoeB/ThiF family.</text>
</comment>
<dbReference type="FunFam" id="3.40.50.720:FF:000125">
    <property type="entry name" value="tRNA threonylcarbamoyladenosine dehydratase 2-like"/>
    <property type="match status" value="1"/>
</dbReference>
<evidence type="ECO:0000313" key="16">
    <source>
        <dbReference type="Proteomes" id="UP000002866"/>
    </source>
</evidence>
<evidence type="ECO:0000256" key="3">
    <source>
        <dbReference type="ARBA" id="ARBA00022598"/>
    </source>
</evidence>
<dbReference type="GO" id="GO:0061503">
    <property type="term" value="F:tRNA threonylcarbamoyladenosine dehydratase"/>
    <property type="evidence" value="ECO:0007669"/>
    <property type="project" value="TreeGrafter"/>
</dbReference>
<dbReference type="Proteomes" id="UP000002866">
    <property type="component" value="Chromosome 2"/>
</dbReference>
<dbReference type="HOGENOM" id="CLU_013325_9_3_1"/>
<sequence length="448" mass="50518">MGNNTWKVITATALLTVAACKSWQVLSSQCISPTNVKEPVGDKKKYKKKLVLDTQDYDDELFREQLARNYAFLGEDGMEKLKQQYIVVVGAGGVGSWVVTMLIRSGCSHIRIIDFDQVSLSSLNRHSCANLNDVGTPKVECLKTHMSQIAPWCEIEAINELWTIENADRLILENSHDNKRPTFVIDCIDNIDTKVDLLEYVYRHKIDVISSGGASAKSDPTRINVGDMTTTEEDPLARSVRRRLKKRGITTGIPVVFSAEKPDPRKAKLLPLPEDEYQKGSVDQLSALKDFRVRILPVLGTMPGIFGLTIATWVLTKVSGYPMEPIEGKNRIKLYDGIYQSLAGQMTRIGMPDQRVPIALKDVGYIVEEIFRGKSPISGFSTRLTLSKWDPSLPVSLQNVVLMTKEEQKDHELKILNGNQKLHEVYPQEVLDLVAKRFDEEKYYSQFR</sequence>
<dbReference type="GO" id="GO:0005741">
    <property type="term" value="C:mitochondrial outer membrane"/>
    <property type="evidence" value="ECO:0007669"/>
    <property type="project" value="UniProtKB-SubCell"/>
</dbReference>
<evidence type="ECO:0000256" key="12">
    <source>
        <dbReference type="SAM" id="Phobius"/>
    </source>
</evidence>
<comment type="function">
    <text evidence="11">Catalyzes the ATP-dependent dehydration of threonylcarbamoyladenosine at position 37 (t(6)A37) to form cyclic t(6)A37 (ct(6)A37) in tRNAs that read codons beginning with adenine.</text>
</comment>
<dbReference type="EMBL" id="HE806317">
    <property type="protein sequence ID" value="CCH59466.1"/>
    <property type="molecule type" value="Genomic_DNA"/>
</dbReference>
<keyword evidence="16" id="KW-1185">Reference proteome</keyword>
<dbReference type="KEGG" id="tbl:TBLA_0B06430"/>
<gene>
    <name evidence="15" type="primary">TBLA0B06430</name>
    <name evidence="15" type="ORF">TBLA_0B06430</name>
</gene>
<keyword evidence="6" id="KW-1000">Mitochondrion outer membrane</keyword>
<accession>I2GZB4</accession>
<feature type="transmembrane region" description="Helical" evidence="12">
    <location>
        <begin position="85"/>
        <end position="103"/>
    </location>
</feature>
<dbReference type="STRING" id="1071380.I2GZB4"/>
<name>I2GZB4_HENB6</name>
<evidence type="ECO:0000256" key="4">
    <source>
        <dbReference type="ARBA" id="ARBA00022692"/>
    </source>
</evidence>
<dbReference type="FunCoup" id="I2GZB4">
    <property type="interactions" value="219"/>
</dbReference>
<evidence type="ECO:0000256" key="10">
    <source>
        <dbReference type="ARBA" id="ARBA00023136"/>
    </source>
</evidence>
<evidence type="ECO:0000256" key="1">
    <source>
        <dbReference type="ARBA" id="ARBA00004374"/>
    </source>
</evidence>
<evidence type="ECO:0000259" key="14">
    <source>
        <dbReference type="Pfam" id="PF00899"/>
    </source>
</evidence>
<evidence type="ECO:0000256" key="5">
    <source>
        <dbReference type="ARBA" id="ARBA00022741"/>
    </source>
</evidence>
<dbReference type="PANTHER" id="PTHR43267">
    <property type="entry name" value="TRNA THREONYLCARBAMOYLADENOSINE DEHYDRATASE"/>
    <property type="match status" value="1"/>
</dbReference>
<dbReference type="CDD" id="cd00755">
    <property type="entry name" value="YgdL_like"/>
    <property type="match status" value="1"/>
</dbReference>
<dbReference type="SUPFAM" id="SSF69572">
    <property type="entry name" value="Activating enzymes of the ubiquitin-like proteins"/>
    <property type="match status" value="1"/>
</dbReference>
<evidence type="ECO:0000256" key="11">
    <source>
        <dbReference type="ARBA" id="ARBA00060084"/>
    </source>
</evidence>
<dbReference type="OMA" id="GSWVVTM"/>
<dbReference type="OrthoDB" id="10265862at2759"/>
<evidence type="ECO:0000256" key="8">
    <source>
        <dbReference type="ARBA" id="ARBA00022989"/>
    </source>
</evidence>
<feature type="signal peptide" evidence="13">
    <location>
        <begin position="1"/>
        <end position="20"/>
    </location>
</feature>
<proteinExistence type="inferred from homology"/>